<feature type="chain" id="PRO_5008596747" description="Adhesin" evidence="1">
    <location>
        <begin position="20"/>
        <end position="120"/>
    </location>
</feature>
<name>A0A1B7L4J1_9ENTR</name>
<dbReference type="Proteomes" id="UP000078225">
    <property type="component" value="Unassembled WGS sequence"/>
</dbReference>
<keyword evidence="3" id="KW-1185">Reference proteome</keyword>
<sequence>MMKKILTALLLLTTASSFAQNKNDTLSITTKNYQITITDNCEEGEIACNDVTYHSVNKKNHTELTLSGHTINIGQSEDFRGYDFSNGEYLYRLRPEEDDTWSLYVIKGDKTLLQEKGVEN</sequence>
<protein>
    <recommendedName>
        <fullName evidence="4">Adhesin</fullName>
    </recommendedName>
</protein>
<dbReference type="EMBL" id="LYRP01000012">
    <property type="protein sequence ID" value="OAT77210.1"/>
    <property type="molecule type" value="Genomic_DNA"/>
</dbReference>
<dbReference type="AlphaFoldDB" id="A0A1B7L4J1"/>
<proteinExistence type="predicted"/>
<evidence type="ECO:0000313" key="2">
    <source>
        <dbReference type="EMBL" id="OAT77210.1"/>
    </source>
</evidence>
<evidence type="ECO:0000256" key="1">
    <source>
        <dbReference type="SAM" id="SignalP"/>
    </source>
</evidence>
<evidence type="ECO:0000313" key="3">
    <source>
        <dbReference type="Proteomes" id="UP000078225"/>
    </source>
</evidence>
<accession>A0A1B7L4J1</accession>
<comment type="caution">
    <text evidence="2">The sequence shown here is derived from an EMBL/GenBank/DDBJ whole genome shotgun (WGS) entry which is preliminary data.</text>
</comment>
<evidence type="ECO:0008006" key="4">
    <source>
        <dbReference type="Google" id="ProtNLM"/>
    </source>
</evidence>
<organism evidence="2 3">
    <name type="scientific">Mangrovibacter phragmitis</name>
    <dbReference type="NCBI Taxonomy" id="1691903"/>
    <lineage>
        <taxon>Bacteria</taxon>
        <taxon>Pseudomonadati</taxon>
        <taxon>Pseudomonadota</taxon>
        <taxon>Gammaproteobacteria</taxon>
        <taxon>Enterobacterales</taxon>
        <taxon>Enterobacteriaceae</taxon>
        <taxon>Mangrovibacter</taxon>
    </lineage>
</organism>
<gene>
    <name evidence="2" type="ORF">A9B99_07860</name>
</gene>
<feature type="signal peptide" evidence="1">
    <location>
        <begin position="1"/>
        <end position="19"/>
    </location>
</feature>
<keyword evidence="1" id="KW-0732">Signal</keyword>
<reference evidence="3" key="1">
    <citation type="submission" date="2016-05" db="EMBL/GenBank/DDBJ databases">
        <authorList>
            <person name="Behera P."/>
            <person name="Vaishampayan P."/>
            <person name="Singh N."/>
            <person name="Raina V."/>
            <person name="Suar M."/>
            <person name="Pattnaik A."/>
            <person name="Rastogi G."/>
        </authorList>
    </citation>
    <scope>NUCLEOTIDE SEQUENCE [LARGE SCALE GENOMIC DNA]</scope>
    <source>
        <strain evidence="3">MP23</strain>
    </source>
</reference>